<feature type="domain" description="ChrR-like cupin" evidence="1">
    <location>
        <begin position="112"/>
        <end position="198"/>
    </location>
</feature>
<dbReference type="InterPro" id="IPR012807">
    <property type="entry name" value="Anti-sigma_ChrR"/>
</dbReference>
<dbReference type="InterPro" id="IPR025979">
    <property type="entry name" value="ChrR-like_cupin_dom"/>
</dbReference>
<dbReference type="RefSeq" id="WP_243067553.1">
    <property type="nucleotide sequence ID" value="NZ_JAIVFK010000009.1"/>
</dbReference>
<protein>
    <submittedName>
        <fullName evidence="2">ChrR family anti-sigma-E factor</fullName>
    </submittedName>
</protein>
<proteinExistence type="predicted"/>
<dbReference type="InterPro" id="IPR014710">
    <property type="entry name" value="RmlC-like_jellyroll"/>
</dbReference>
<evidence type="ECO:0000313" key="3">
    <source>
        <dbReference type="Proteomes" id="UP001139104"/>
    </source>
</evidence>
<comment type="caution">
    <text evidence="2">The sequence shown here is derived from an EMBL/GenBank/DDBJ whole genome shotgun (WGS) entry which is preliminary data.</text>
</comment>
<dbReference type="InterPro" id="IPR041916">
    <property type="entry name" value="Anti_sigma_zinc_sf"/>
</dbReference>
<sequence length="221" mass="24078">MSLVERPRQHPSDETLVRYAGGNLGAGARLVVDVHLEACPRCREQLRLFEAAAGALLEGLPPAAVSAALIEKVFARIESGAAEPRRRPAVPPPRVDDFVLPAAMSGCAIGRWRFVHPKLRWARVTLPEAPRERVVLLKIAAGFAVPEHGHRGLELTQVLYGAFAHARGYYGPGDLEEADEEVEDHEPRVTAEGECLCLAAVEAPLRIHSLLGRLFQPLMGI</sequence>
<evidence type="ECO:0000313" key="2">
    <source>
        <dbReference type="EMBL" id="MCI4683610.1"/>
    </source>
</evidence>
<dbReference type="Proteomes" id="UP001139104">
    <property type="component" value="Unassembled WGS sequence"/>
</dbReference>
<dbReference type="Pfam" id="PF12973">
    <property type="entry name" value="Cupin_7"/>
    <property type="match status" value="1"/>
</dbReference>
<organism evidence="2 3">
    <name type="scientific">Candidatus Rhodoblastus alkanivorans</name>
    <dbReference type="NCBI Taxonomy" id="2954117"/>
    <lineage>
        <taxon>Bacteria</taxon>
        <taxon>Pseudomonadati</taxon>
        <taxon>Pseudomonadota</taxon>
        <taxon>Alphaproteobacteria</taxon>
        <taxon>Hyphomicrobiales</taxon>
        <taxon>Rhodoblastaceae</taxon>
        <taxon>Rhodoblastus</taxon>
    </lineage>
</organism>
<dbReference type="InterPro" id="IPR011051">
    <property type="entry name" value="RmlC_Cupin_sf"/>
</dbReference>
<dbReference type="CDD" id="cd20301">
    <property type="entry name" value="cupin_ChrR"/>
    <property type="match status" value="1"/>
</dbReference>
<name>A0ABS9Z8C1_9HYPH</name>
<dbReference type="NCBIfam" id="TIGR02451">
    <property type="entry name" value="anti_sig_ChrR"/>
    <property type="match status" value="1"/>
</dbReference>
<evidence type="ECO:0000259" key="1">
    <source>
        <dbReference type="Pfam" id="PF12973"/>
    </source>
</evidence>
<dbReference type="SUPFAM" id="SSF51182">
    <property type="entry name" value="RmlC-like cupins"/>
    <property type="match status" value="1"/>
</dbReference>
<dbReference type="Gene3D" id="2.60.120.10">
    <property type="entry name" value="Jelly Rolls"/>
    <property type="match status" value="1"/>
</dbReference>
<accession>A0ABS9Z8C1</accession>
<keyword evidence="3" id="KW-1185">Reference proteome</keyword>
<reference evidence="2" key="1">
    <citation type="journal article" date="2022" name="ISME J.">
        <title>Identification of active gaseous-alkane degraders at natural gas seeps.</title>
        <authorList>
            <person name="Farhan Ul Haque M."/>
            <person name="Hernandez M."/>
            <person name="Crombie A.T."/>
            <person name="Murrell J.C."/>
        </authorList>
    </citation>
    <scope>NUCLEOTIDE SEQUENCE</scope>
    <source>
        <strain evidence="2">PC2</strain>
    </source>
</reference>
<dbReference type="EMBL" id="JAIVFP010000001">
    <property type="protein sequence ID" value="MCI4683610.1"/>
    <property type="molecule type" value="Genomic_DNA"/>
</dbReference>
<gene>
    <name evidence="2" type="ORF">K2U94_12670</name>
</gene>
<dbReference type="Gene3D" id="1.10.10.1320">
    <property type="entry name" value="Anti-sigma factor, zinc-finger domain"/>
    <property type="match status" value="1"/>
</dbReference>